<dbReference type="Pfam" id="PF12969">
    <property type="entry name" value="DUF3857"/>
    <property type="match status" value="1"/>
</dbReference>
<accession>A0A8J7MHU1</accession>
<dbReference type="Gene3D" id="1.25.40.10">
    <property type="entry name" value="Tetratricopeptide repeat domain"/>
    <property type="match status" value="2"/>
</dbReference>
<dbReference type="EMBL" id="JAENIM010000044">
    <property type="protein sequence ID" value="MBK1792229.1"/>
    <property type="molecule type" value="Genomic_DNA"/>
</dbReference>
<evidence type="ECO:0000259" key="2">
    <source>
        <dbReference type="Pfam" id="PF12969"/>
    </source>
</evidence>
<keyword evidence="4" id="KW-1185">Reference proteome</keyword>
<dbReference type="InterPro" id="IPR038765">
    <property type="entry name" value="Papain-like_cys_pep_sf"/>
</dbReference>
<dbReference type="SUPFAM" id="SSF48452">
    <property type="entry name" value="TPR-like"/>
    <property type="match status" value="3"/>
</dbReference>
<dbReference type="Gene3D" id="2.60.40.3140">
    <property type="match status" value="1"/>
</dbReference>
<dbReference type="Proteomes" id="UP000624703">
    <property type="component" value="Unassembled WGS sequence"/>
</dbReference>
<evidence type="ECO:0000313" key="3">
    <source>
        <dbReference type="EMBL" id="MBK1792229.1"/>
    </source>
</evidence>
<proteinExistence type="predicted"/>
<gene>
    <name evidence="3" type="ORF">JIN82_13790</name>
</gene>
<feature type="signal peptide" evidence="1">
    <location>
        <begin position="1"/>
        <end position="22"/>
    </location>
</feature>
<keyword evidence="1" id="KW-0732">Signal</keyword>
<dbReference type="Gene3D" id="3.10.620.30">
    <property type="match status" value="1"/>
</dbReference>
<organism evidence="3 4">
    <name type="scientific">Persicirhabdus sediminis</name>
    <dbReference type="NCBI Taxonomy" id="454144"/>
    <lineage>
        <taxon>Bacteria</taxon>
        <taxon>Pseudomonadati</taxon>
        <taxon>Verrucomicrobiota</taxon>
        <taxon>Verrucomicrobiia</taxon>
        <taxon>Verrucomicrobiales</taxon>
        <taxon>Verrucomicrobiaceae</taxon>
        <taxon>Persicirhabdus</taxon>
    </lineage>
</organism>
<dbReference type="InterPro" id="IPR024618">
    <property type="entry name" value="DUF3857"/>
</dbReference>
<sequence>MRIIAKTLALFLTLSCFSQLTAAIEVSTTPPAEYENHIQPLLLDSTGLQQKFNVPATPEDAGIIVHSNQITWVHENGRTTTACHYIYQAYTEKGTEYVSQERFAYDYKLQKLHLAMARTIQPDGSIQNIAANGAFIERGRNESQSQLYNSDQSLVVVYPNVKVGTLVEVIVVYESINPRIDNQFTYQIGFSTGWPADSKSYTIILPNQMHQRLQLDTIGNGIPQLKTSAFNDARTQLSWSKKSLPYGTSENAAAPVSQAGPAVHLSTLTNWDQFASWYQGLADARSGLSDELKSLADKWTKDCKSAEETLEVLYKKVANDVRYLGLEFGHSGLQPYHCNEVWKHQYGDCKDKSNLLRNLLAYKGIHSCLTLVNTEHLGIIPRKTAGFRKFNHAILAVQLENNNSSWIFCDPTIEFGSPGQLSQSSSGRDALIINNGKALWQTIPAGKPNSYHYDFDLTLKTNGQMHGWLTITGSELYSISLASGYHGLDRDSTITRLRNMVSNFVSNAEIIDYILPQSENKKFPNPSQLKLFITIPASEVDAQNNLSIPIPFSSNQVYNYDGDQYRKSDFFQWQDREKISLSILLPQGWKASSLPEKIHQQSNYLDVLGSWKMQGRKCTAKLEISTKNNKIPASQVLKTRLITNQLDSWISQTARIHVDPNSPISQPELTPPSMPTAEGQLSLIDYQYPINGDIEAREKALIEAMEQFEDQPKKLARVHTRLAYLKYQQHKYDESISLYQDVIENHSEIFSNANLAFYRYMLAFNHAETGHKVLASQMMEKVAASRGADDYRRGWALTQAANYRDGMSKPSDEALTLYQHAVAIENDHTDEAVVGNFIQLLFSQPAQLSAFIKLHFNNNNKLAARLKLLDDQLGKLDANQLASAASIMISAANQLDETCQKSCTELALSWSQASAARQQFAVTKQALSGFYQRNKERIHELCGDDEIKPSSELDDSQLDSWLVNNYEEEKFTRYLTSHFDFLINTQTNKLSYHLRLVTYSLITAEKNQQVAYADSLLPQIWVVANNLSRKDEHYWKIQSHQARWLAQHKKYKQAITLFQEARKNTDFAKKWLSESYQLEGRYHEILGAEQSAINCYTAMQDLADEDVTICYMLVKAGALQVRLGQFQQALASWKRLTTVPVELWQDDEYSQDISEAIDLVSDEEALLKYWKNTAKWWSREATAGMRRLGVTIDKKPIRLYLGELFDSTDEELLSAAEKSNEEDFLNMSLRVLDYARWSPGGCYDYKHRVIDRYFNDDPKKIKHLYTIFLSLLKHVDCGNPEIVAFAQRSLIANHYDYSNLREARKYLDLYLPHIYEFDRYHQETMVWLYSLATDPKNKSAADECLTTCDRLWKEGITAMSAPEFAYSYTALLINTKQYQKALDVCLESRKLGFKDETNNDAIEKRITQLEEHLENNSSLNKGLQTWFKENKPSWFDAVRPTLLGQSVFDNASAFTTDNAGSQYLSAIKSLILVAIEPEIDDQTRLRAWLEASYQLFIQQATWTEAMTMLEAVISNKDIPLANRTELLYACYRAACNSGKVSEAKKMRRMPAYANLKLSIREELAPIMMDLAYAVRESSADDHMDNIHQLAQGEIDDLKYAVINLCLNQLLRLGEFEKFEEIIQSAKQWKFASDAPVNKFTAIVAMKNLLKKQQPIYELYAALNELIKAKGEEVQQHVSAELDDHLSPYSSSGNSFQQYQANTIAKLTNNFFDPVNTINQPYLTHCIWLNSEQKPDGKLILAASKIILDKADKNHDINYLGPLFLIAARDKQLHQQWHEQLEKHQDQFADNPRINLIYKLSQLYMDGQPEADDLVNITHKLKKTNQFVSFVEYVILLNTAITQQRPDLLTGNTAASKSLHNQYAWRFLPNEKIMQFNQQEIDKNTRDELLDKTLAKTVRLSGNCTDTSNLVWLMTLADHEGAEADIPEAIFDYLDEKYLYARDQYIIGACRSWLRQEHEEMLKQARLAIEIEPQNTTIKLLLARALAYNGKYQEANKIIQPLLKDHSFLREYSLVTHESLFKLIESKIPQ</sequence>
<reference evidence="3" key="1">
    <citation type="submission" date="2021-01" db="EMBL/GenBank/DDBJ databases">
        <title>Modified the classification status of verrucomicrobia.</title>
        <authorList>
            <person name="Feng X."/>
        </authorList>
    </citation>
    <scope>NUCLEOTIDE SEQUENCE</scope>
    <source>
        <strain evidence="3">_KCTC 22039</strain>
    </source>
</reference>
<feature type="chain" id="PRO_5035174963" evidence="1">
    <location>
        <begin position="23"/>
        <end position="2029"/>
    </location>
</feature>
<evidence type="ECO:0000256" key="1">
    <source>
        <dbReference type="SAM" id="SignalP"/>
    </source>
</evidence>
<dbReference type="SUPFAM" id="SSF54001">
    <property type="entry name" value="Cysteine proteinases"/>
    <property type="match status" value="1"/>
</dbReference>
<comment type="caution">
    <text evidence="3">The sequence shown here is derived from an EMBL/GenBank/DDBJ whole genome shotgun (WGS) entry which is preliminary data.</text>
</comment>
<dbReference type="RefSeq" id="WP_200312242.1">
    <property type="nucleotide sequence ID" value="NZ_JAENIM010000044.1"/>
</dbReference>
<dbReference type="InterPro" id="IPR011990">
    <property type="entry name" value="TPR-like_helical_dom_sf"/>
</dbReference>
<evidence type="ECO:0000313" key="4">
    <source>
        <dbReference type="Proteomes" id="UP000624703"/>
    </source>
</evidence>
<feature type="domain" description="DUF3857" evidence="2">
    <location>
        <begin position="76"/>
        <end position="245"/>
    </location>
</feature>
<name>A0A8J7MHU1_9BACT</name>
<protein>
    <submittedName>
        <fullName evidence="3">DUF3857 and transglutaminase domain-containing protein</fullName>
    </submittedName>
</protein>